<comment type="subcellular location">
    <subcellularLocation>
        <location evidence="1 5">Cytoplasm</location>
    </subcellularLocation>
</comment>
<accession>A0A1N6M7J0</accession>
<evidence type="ECO:0000256" key="3">
    <source>
        <dbReference type="ARBA" id="ARBA00011738"/>
    </source>
</evidence>
<reference evidence="7 8" key="1">
    <citation type="submission" date="2016-12" db="EMBL/GenBank/DDBJ databases">
        <authorList>
            <person name="Song W.-J."/>
            <person name="Kurnit D.M."/>
        </authorList>
    </citation>
    <scope>NUCLEOTIDE SEQUENCE [LARGE SCALE GENOMIC DNA]</scope>
    <source>
        <strain evidence="7 8">CECT 9026</strain>
    </source>
</reference>
<dbReference type="Gene3D" id="3.40.50.620">
    <property type="entry name" value="HUPs"/>
    <property type="match status" value="1"/>
</dbReference>
<dbReference type="PRINTS" id="PR01438">
    <property type="entry name" value="UNVRSLSTRESS"/>
</dbReference>
<gene>
    <name evidence="7" type="ORF">VSP9026_03148</name>
</gene>
<dbReference type="OrthoDB" id="9792500at2"/>
<dbReference type="EMBL" id="FSSB01000018">
    <property type="protein sequence ID" value="SIO95405.1"/>
    <property type="molecule type" value="Genomic_DNA"/>
</dbReference>
<organism evidence="7 8">
    <name type="scientific">Vibrio spartinae</name>
    <dbReference type="NCBI Taxonomy" id="1918945"/>
    <lineage>
        <taxon>Bacteria</taxon>
        <taxon>Pseudomonadati</taxon>
        <taxon>Pseudomonadota</taxon>
        <taxon>Gammaproteobacteria</taxon>
        <taxon>Vibrionales</taxon>
        <taxon>Vibrionaceae</taxon>
        <taxon>Vibrio</taxon>
    </lineage>
</organism>
<dbReference type="AlphaFoldDB" id="A0A1N6M7J0"/>
<evidence type="ECO:0000259" key="6">
    <source>
        <dbReference type="Pfam" id="PF00582"/>
    </source>
</evidence>
<comment type="similarity">
    <text evidence="2 5">Belongs to the universal stress protein A family.</text>
</comment>
<evidence type="ECO:0000256" key="1">
    <source>
        <dbReference type="ARBA" id="ARBA00004496"/>
    </source>
</evidence>
<evidence type="ECO:0000313" key="7">
    <source>
        <dbReference type="EMBL" id="SIO95405.1"/>
    </source>
</evidence>
<comment type="subunit">
    <text evidence="3">Homodimer.</text>
</comment>
<evidence type="ECO:0000256" key="2">
    <source>
        <dbReference type="ARBA" id="ARBA00008791"/>
    </source>
</evidence>
<evidence type="ECO:0000313" key="8">
    <source>
        <dbReference type="Proteomes" id="UP000184774"/>
    </source>
</evidence>
<feature type="domain" description="UspA" evidence="6">
    <location>
        <begin position="3"/>
        <end position="140"/>
    </location>
</feature>
<dbReference type="InterPro" id="IPR006015">
    <property type="entry name" value="Universal_stress_UspA"/>
</dbReference>
<sequence length="143" mass="16279">MSYHNILVAINTNENLKTIVNKGVEIARNHNATLSTIHIDMKFEDFYIGELDFDFEKYDEMARTRSQSDILAKLGDLDYPVTNSIICSGELSNEIIETIKENNIDLLIMGHHHYSRLGQFFMSVSAPLIEAMPCDILLVKVTQ</sequence>
<dbReference type="PIRSF" id="PIRSF006276">
    <property type="entry name" value="UspA"/>
    <property type="match status" value="1"/>
</dbReference>
<evidence type="ECO:0000256" key="4">
    <source>
        <dbReference type="ARBA" id="ARBA00022490"/>
    </source>
</evidence>
<name>A0A1N6M7J0_9VIBR</name>
<dbReference type="SUPFAM" id="SSF52402">
    <property type="entry name" value="Adenine nucleotide alpha hydrolases-like"/>
    <property type="match status" value="1"/>
</dbReference>
<dbReference type="GO" id="GO:0005737">
    <property type="term" value="C:cytoplasm"/>
    <property type="evidence" value="ECO:0007669"/>
    <property type="project" value="UniProtKB-SubCell"/>
</dbReference>
<dbReference type="Pfam" id="PF00582">
    <property type="entry name" value="Usp"/>
    <property type="match status" value="1"/>
</dbReference>
<dbReference type="Proteomes" id="UP000184774">
    <property type="component" value="Unassembled WGS sequence"/>
</dbReference>
<dbReference type="RefSeq" id="WP_074373896.1">
    <property type="nucleotide sequence ID" value="NZ_AP024907.1"/>
</dbReference>
<proteinExistence type="inferred from homology"/>
<dbReference type="InterPro" id="IPR014729">
    <property type="entry name" value="Rossmann-like_a/b/a_fold"/>
</dbReference>
<dbReference type="PANTHER" id="PTHR46268">
    <property type="entry name" value="STRESS RESPONSE PROTEIN NHAX"/>
    <property type="match status" value="1"/>
</dbReference>
<protein>
    <recommendedName>
        <fullName evidence="5">Universal stress protein</fullName>
    </recommendedName>
</protein>
<dbReference type="InterPro" id="IPR006016">
    <property type="entry name" value="UspA"/>
</dbReference>
<evidence type="ECO:0000256" key="5">
    <source>
        <dbReference type="PIRNR" id="PIRNR006276"/>
    </source>
</evidence>
<dbReference type="PANTHER" id="PTHR46268:SF23">
    <property type="entry name" value="UNIVERSAL STRESS PROTEIN A-RELATED"/>
    <property type="match status" value="1"/>
</dbReference>
<keyword evidence="4 5" id="KW-0963">Cytoplasm</keyword>